<comment type="caution">
    <text evidence="18">The sequence shown here is derived from an EMBL/GenBank/DDBJ whole genome shotgun (WGS) entry which is preliminary data.</text>
</comment>
<dbReference type="OrthoDB" id="9807077at2"/>
<dbReference type="EC" id="4.2.1.9" evidence="14 15"/>
<dbReference type="GO" id="GO:0009099">
    <property type="term" value="P:L-valine biosynthetic process"/>
    <property type="evidence" value="ECO:0007669"/>
    <property type="project" value="UniProtKB-UniRule"/>
</dbReference>
<dbReference type="PROSITE" id="PS00886">
    <property type="entry name" value="ILVD_EDD_1"/>
    <property type="match status" value="1"/>
</dbReference>
<feature type="binding site" evidence="15">
    <location>
        <position position="127"/>
    </location>
    <ligand>
        <name>Mg(2+)</name>
        <dbReference type="ChEBI" id="CHEBI:18420"/>
    </ligand>
</feature>
<dbReference type="HAMAP" id="MF_00012">
    <property type="entry name" value="IlvD"/>
    <property type="match status" value="1"/>
</dbReference>
<accession>A0A225CGN2</accession>
<comment type="pathway">
    <text evidence="12 15">Amino-acid biosynthesis; L-valine biosynthesis; L-valine from pyruvate: step 3/4.</text>
</comment>
<sequence length="564" mass="59403">MPEIDMKPRSRDVTDGIEATSSRGMLRAVGMGDEDWEKPQIGVASSWNEVTPCNLSLDRLAQGAKEGVHAGGGYPLQFGTISVSDGIAMGHEGMHFSLVSREVIADSVETVMMAERLDGSVLLAGCDKSLPGMLMAAARLDLSSVFLYAGSIAPGWVKLSDGTEKEVTIIDAFEAVGACKAGTMSQEDLTRIEKAICPGEGACGGMYTANTMASVAEALGMSLPGSAAPPSADRRRDYFAHRSGEAVVNLIAKGITARDIMTKEAFENAISVVMAFGGSTNAVLHLLAIAREAEVDLQLSDFNRIADRVPHLGDLKPFGRFVMNDVDRVGGVPVVMKALLDAGLLHGDVMTVTGRTMRENLESMDLADLDGTVLRKMDDPIHATGGISVLHGSLAPEGAVVKTAGFDLDVFEGPARVFERERAAMDALTEGRISKGDVIVIRYEGPKGGPGMREMLAITGAIKGAGLGKDVLLLTDGRFSGGTTGLCIGHMAPEAVDAGPVAFVRDGDRIRVDIAARTLDLLVDDAELAARREGWAPLPPRYTRGVLAKYAKLVHSAAEGAITG</sequence>
<dbReference type="UniPathway" id="UPA00049">
    <property type="reaction ID" value="UER00061"/>
</dbReference>
<feature type="modified residue" description="N6-carboxylysine" evidence="15">
    <location>
        <position position="128"/>
    </location>
</feature>
<keyword evidence="6 15" id="KW-0460">Magnesium</keyword>
<keyword evidence="5 15" id="KW-0479">Metal-binding</keyword>
<evidence type="ECO:0000256" key="4">
    <source>
        <dbReference type="ARBA" id="ARBA00022714"/>
    </source>
</evidence>
<comment type="subunit">
    <text evidence="15">Homodimer.</text>
</comment>
<dbReference type="AlphaFoldDB" id="A0A225CGN2"/>
<feature type="binding site" evidence="15">
    <location>
        <position position="85"/>
    </location>
    <ligand>
        <name>Mg(2+)</name>
        <dbReference type="ChEBI" id="CHEBI:18420"/>
    </ligand>
</feature>
<dbReference type="SUPFAM" id="SSF52016">
    <property type="entry name" value="LeuD/IlvD-like"/>
    <property type="match status" value="1"/>
</dbReference>
<comment type="function">
    <text evidence="15">Functions in the biosynthesis of branched-chain amino acids. Catalyzes the dehydration of (2R,3R)-2,3-dihydroxy-3-methylpentanoate (2,3-dihydroxy-3-methylvalerate) into 2-oxo-3-methylpentanoate (2-oxo-3-methylvalerate) and of (2R)-2,3-dihydroxy-3-methylbutanoate (2,3-dihydroxyisovalerate) into 2-oxo-3-methylbutanoate (2-oxoisovalerate), the penultimate precursor to L-isoleucine and L-valine, respectively.</text>
</comment>
<evidence type="ECO:0000256" key="5">
    <source>
        <dbReference type="ARBA" id="ARBA00022723"/>
    </source>
</evidence>
<keyword evidence="4 15" id="KW-0001">2Fe-2S</keyword>
<dbReference type="Pfam" id="PF00920">
    <property type="entry name" value="ILVD_EDD_N"/>
    <property type="match status" value="1"/>
</dbReference>
<keyword evidence="7 15" id="KW-0408">Iron</keyword>
<comment type="similarity">
    <text evidence="2 15">Belongs to the IlvD/Edd family.</text>
</comment>
<dbReference type="SUPFAM" id="SSF143975">
    <property type="entry name" value="IlvD/EDD N-terminal domain-like"/>
    <property type="match status" value="1"/>
</dbReference>
<evidence type="ECO:0000256" key="9">
    <source>
        <dbReference type="ARBA" id="ARBA00023239"/>
    </source>
</evidence>
<reference evidence="18" key="1">
    <citation type="submission" date="2017-08" db="EMBL/GenBank/DDBJ databases">
        <title>Genomes of multiple Clavibacter strains from different subspecies.</title>
        <authorList>
            <person name="Yuan X.-K."/>
            <person name="Li X.-S."/>
            <person name="Nie J."/>
            <person name="De Boer S.H."/>
        </authorList>
    </citation>
    <scope>NUCLEOTIDE SEQUENCE [LARGE SCALE GENOMIC DNA]</scope>
    <source>
        <strain evidence="18">ATCC 33566</strain>
    </source>
</reference>
<dbReference type="InterPro" id="IPR020558">
    <property type="entry name" value="DiOHA_6PGluconate_deHydtase_CS"/>
</dbReference>
<evidence type="ECO:0000256" key="14">
    <source>
        <dbReference type="ARBA" id="ARBA00029490"/>
    </source>
</evidence>
<name>A0A225CGN2_9MICO</name>
<dbReference type="RefSeq" id="WP_086516746.1">
    <property type="nucleotide sequence ID" value="NZ_CP040788.1"/>
</dbReference>
<comment type="catalytic activity">
    <reaction evidence="11">
        <text>(2R)-2,3-dihydroxy-3-methylbutanoate = 3-methyl-2-oxobutanoate + H2O</text>
        <dbReference type="Rhea" id="RHEA:24809"/>
        <dbReference type="ChEBI" id="CHEBI:11851"/>
        <dbReference type="ChEBI" id="CHEBI:15377"/>
        <dbReference type="ChEBI" id="CHEBI:49072"/>
        <dbReference type="EC" id="4.2.1.9"/>
    </reaction>
    <physiologicalReaction direction="left-to-right" evidence="11">
        <dbReference type="Rhea" id="RHEA:24810"/>
    </physiologicalReaction>
</comment>
<keyword evidence="8 15" id="KW-0411">Iron-sulfur</keyword>
<dbReference type="InterPro" id="IPR000581">
    <property type="entry name" value="ILV_EDD_N"/>
</dbReference>
<evidence type="ECO:0000256" key="8">
    <source>
        <dbReference type="ARBA" id="ARBA00023014"/>
    </source>
</evidence>
<keyword evidence="19" id="KW-1185">Reference proteome</keyword>
<keyword evidence="10 15" id="KW-0100">Branched-chain amino acid biosynthesis</keyword>
<evidence type="ECO:0000256" key="11">
    <source>
        <dbReference type="ARBA" id="ARBA00029304"/>
    </source>
</evidence>
<dbReference type="InterPro" id="IPR037237">
    <property type="entry name" value="IlvD/EDD_N"/>
</dbReference>
<evidence type="ECO:0000259" key="17">
    <source>
        <dbReference type="Pfam" id="PF24877"/>
    </source>
</evidence>
<comment type="cofactor">
    <cofactor evidence="15">
        <name>[2Fe-2S] cluster</name>
        <dbReference type="ChEBI" id="CHEBI:190135"/>
    </cofactor>
    <text evidence="15">Binds 1 [2Fe-2S] cluster per subunit. This cluster acts as a Lewis acid cofactor.</text>
</comment>
<dbReference type="Pfam" id="PF24877">
    <property type="entry name" value="ILV_EDD_C"/>
    <property type="match status" value="1"/>
</dbReference>
<evidence type="ECO:0000259" key="16">
    <source>
        <dbReference type="Pfam" id="PF00920"/>
    </source>
</evidence>
<feature type="domain" description="Dihydroxy-acid/6-phosphogluconate dehydratase C-terminal" evidence="17">
    <location>
        <begin position="373"/>
        <end position="561"/>
    </location>
</feature>
<protein>
    <recommendedName>
        <fullName evidence="14 15">Dihydroxy-acid dehydratase</fullName>
        <shortName evidence="15">DAD</shortName>
        <ecNumber evidence="14 15">4.2.1.9</ecNumber>
    </recommendedName>
</protein>
<feature type="domain" description="Dihydroxy-acid/6-phosphogluconate dehydratase N-terminal" evidence="16">
    <location>
        <begin position="38"/>
        <end position="360"/>
    </location>
</feature>
<dbReference type="PANTHER" id="PTHR21000:SF5">
    <property type="entry name" value="DIHYDROXY-ACID DEHYDRATASE, MITOCHONDRIAL"/>
    <property type="match status" value="1"/>
</dbReference>
<evidence type="ECO:0000313" key="18">
    <source>
        <dbReference type="EMBL" id="OQJ61553.1"/>
    </source>
</evidence>
<evidence type="ECO:0000313" key="19">
    <source>
        <dbReference type="Proteomes" id="UP000215316"/>
    </source>
</evidence>
<dbReference type="InterPro" id="IPR050165">
    <property type="entry name" value="DHAD_IlvD/Edd"/>
</dbReference>
<comment type="catalytic activity">
    <reaction evidence="15">
        <text>(2R,3R)-2,3-dihydroxy-3-methylpentanoate = (S)-3-methyl-2-oxopentanoate + H2O</text>
        <dbReference type="Rhea" id="RHEA:27694"/>
        <dbReference type="ChEBI" id="CHEBI:15377"/>
        <dbReference type="ChEBI" id="CHEBI:35146"/>
        <dbReference type="ChEBI" id="CHEBI:49258"/>
        <dbReference type="EC" id="4.2.1.9"/>
    </reaction>
</comment>
<evidence type="ECO:0000256" key="1">
    <source>
        <dbReference type="ARBA" id="ARBA00001946"/>
    </source>
</evidence>
<dbReference type="GO" id="GO:0051537">
    <property type="term" value="F:2 iron, 2 sulfur cluster binding"/>
    <property type="evidence" value="ECO:0007669"/>
    <property type="project" value="UniProtKB-UniRule"/>
</dbReference>
<gene>
    <name evidence="15" type="primary">ilvD</name>
    <name evidence="18" type="ORF">B5P24_00110</name>
</gene>
<dbReference type="FunFam" id="3.50.30.80:FF:000001">
    <property type="entry name" value="Dihydroxy-acid dehydratase"/>
    <property type="match status" value="1"/>
</dbReference>
<feature type="binding site" evidence="15">
    <location>
        <position position="454"/>
    </location>
    <ligand>
        <name>Mg(2+)</name>
        <dbReference type="ChEBI" id="CHEBI:18420"/>
    </ligand>
</feature>
<evidence type="ECO:0000256" key="7">
    <source>
        <dbReference type="ARBA" id="ARBA00023004"/>
    </source>
</evidence>
<dbReference type="UniPathway" id="UPA00047">
    <property type="reaction ID" value="UER00057"/>
</dbReference>
<feature type="binding site" description="via carbamate group" evidence="15">
    <location>
        <position position="128"/>
    </location>
    <ligand>
        <name>Mg(2+)</name>
        <dbReference type="ChEBI" id="CHEBI:18420"/>
    </ligand>
</feature>
<evidence type="ECO:0000256" key="3">
    <source>
        <dbReference type="ARBA" id="ARBA00022605"/>
    </source>
</evidence>
<evidence type="ECO:0000256" key="6">
    <source>
        <dbReference type="ARBA" id="ARBA00022842"/>
    </source>
</evidence>
<evidence type="ECO:0000256" key="13">
    <source>
        <dbReference type="ARBA" id="ARBA00029437"/>
    </source>
</evidence>
<comment type="pathway">
    <text evidence="13 15">Amino-acid biosynthesis; L-isoleucine biosynthesis; L-isoleucine from 2-oxobutanoate: step 3/4.</text>
</comment>
<evidence type="ECO:0000256" key="2">
    <source>
        <dbReference type="ARBA" id="ARBA00006486"/>
    </source>
</evidence>
<keyword evidence="9 15" id="KW-0456">Lyase</keyword>
<dbReference type="NCBIfam" id="TIGR00110">
    <property type="entry name" value="ilvD"/>
    <property type="match status" value="1"/>
</dbReference>
<dbReference type="InterPro" id="IPR056740">
    <property type="entry name" value="ILV_EDD_C"/>
</dbReference>
<dbReference type="InterPro" id="IPR004404">
    <property type="entry name" value="DihydroxyA_deHydtase"/>
</dbReference>
<dbReference type="Proteomes" id="UP000215316">
    <property type="component" value="Unassembled WGS sequence"/>
</dbReference>
<dbReference type="GO" id="GO:0004160">
    <property type="term" value="F:dihydroxy-acid dehydratase activity"/>
    <property type="evidence" value="ECO:0007669"/>
    <property type="project" value="UniProtKB-UniRule"/>
</dbReference>
<dbReference type="PANTHER" id="PTHR21000">
    <property type="entry name" value="DIHYDROXY-ACID DEHYDRATASE DAD"/>
    <property type="match status" value="1"/>
</dbReference>
<feature type="active site" description="Proton acceptor" evidence="15">
    <location>
        <position position="480"/>
    </location>
</feature>
<feature type="binding site" evidence="15">
    <location>
        <position position="53"/>
    </location>
    <ligand>
        <name>[2Fe-2S] cluster</name>
        <dbReference type="ChEBI" id="CHEBI:190135"/>
    </ligand>
</feature>
<dbReference type="InterPro" id="IPR042096">
    <property type="entry name" value="Dihydro-acid_dehy_C"/>
</dbReference>
<organism evidence="18 19">
    <name type="scientific">Clavibacter tessellarius</name>
    <dbReference type="NCBI Taxonomy" id="31965"/>
    <lineage>
        <taxon>Bacteria</taxon>
        <taxon>Bacillati</taxon>
        <taxon>Actinomycetota</taxon>
        <taxon>Actinomycetes</taxon>
        <taxon>Micrococcales</taxon>
        <taxon>Microbacteriaceae</taxon>
        <taxon>Clavibacter</taxon>
    </lineage>
</organism>
<evidence type="ECO:0000256" key="12">
    <source>
        <dbReference type="ARBA" id="ARBA00029436"/>
    </source>
</evidence>
<dbReference type="EMBL" id="MZMQ01000001">
    <property type="protein sequence ID" value="OQJ61553.1"/>
    <property type="molecule type" value="Genomic_DNA"/>
</dbReference>
<dbReference type="GO" id="GO:0000287">
    <property type="term" value="F:magnesium ion binding"/>
    <property type="evidence" value="ECO:0007669"/>
    <property type="project" value="UniProtKB-UniRule"/>
</dbReference>
<proteinExistence type="inferred from homology"/>
<dbReference type="PROSITE" id="PS00887">
    <property type="entry name" value="ILVD_EDD_2"/>
    <property type="match status" value="1"/>
</dbReference>
<evidence type="ECO:0000256" key="10">
    <source>
        <dbReference type="ARBA" id="ARBA00023304"/>
    </source>
</evidence>
<comment type="cofactor">
    <cofactor evidence="1 15">
        <name>Mg(2+)</name>
        <dbReference type="ChEBI" id="CHEBI:18420"/>
    </cofactor>
</comment>
<evidence type="ECO:0000256" key="15">
    <source>
        <dbReference type="HAMAP-Rule" id="MF_00012"/>
    </source>
</evidence>
<dbReference type="GO" id="GO:0009097">
    <property type="term" value="P:isoleucine biosynthetic process"/>
    <property type="evidence" value="ECO:0007669"/>
    <property type="project" value="UniProtKB-UniRule"/>
</dbReference>
<keyword evidence="3 15" id="KW-0028">Amino-acid biosynthesis</keyword>
<comment type="caution">
    <text evidence="15">Lacks conserved residue(s) required for the propagation of feature annotation.</text>
</comment>
<dbReference type="Gene3D" id="3.50.30.80">
    <property type="entry name" value="IlvD/EDD C-terminal domain-like"/>
    <property type="match status" value="1"/>
</dbReference>
<dbReference type="NCBIfam" id="NF002068">
    <property type="entry name" value="PRK00911.1"/>
    <property type="match status" value="1"/>
</dbReference>